<dbReference type="GO" id="GO:0019867">
    <property type="term" value="C:outer membrane"/>
    <property type="evidence" value="ECO:0007669"/>
    <property type="project" value="InterPro"/>
</dbReference>
<evidence type="ECO:0000313" key="4">
    <source>
        <dbReference type="EMBL" id="QEX22213.1"/>
    </source>
</evidence>
<dbReference type="InterPro" id="IPR011050">
    <property type="entry name" value="Pectin_lyase_fold/virulence"/>
</dbReference>
<dbReference type="InterPro" id="IPR051200">
    <property type="entry name" value="Host-pathogen_enzymatic-act"/>
</dbReference>
<dbReference type="InterPro" id="IPR013425">
    <property type="entry name" value="Autotrns_rpt"/>
</dbReference>
<dbReference type="Pfam" id="PF10282">
    <property type="entry name" value="Lactonase"/>
    <property type="match status" value="1"/>
</dbReference>
<sequence>MQPDHPDTRARVRSATARLAAIAVLAVSCTSQPCRAEIQVTAYIPQFLGTAVSIVDTGGNTVVGTQPAENIPYGVTVTPDGRVAYVTNINSSSVTVIDAATNTVTGTIAIGGAPYGIVASPDGKFAYVVNASDNAVSIIDTGTNAIVGAAIPVGAAPVGIALTPDGGLAYVTNFADNTVSVIDTTTNSVIGSPIPVGLGPRGVAVSADGRFVYVTNQLNNSVSVIDANHTVVASIGVGIQPSGIAMAPDGRFALVANSLSNTVSVIDTATNIVTATIPVGTNPYGIAVTPDGRFAYVTNQISNDVLVIDISTNTVVGSPIAIPNQPIAFGSFIGPNVIVPAGGPLSVSSDAALAARGFQQFMNFNGGTLLVTGSLNSSRSISLLAQGGTIDTNGFDSVFSGPIVGTGALTKLGDGTLSLTGTSSYSGGTTVGGGTLRVGADTNLGDPDGALTLDGGTLQLGASFDLAGTRGLTIGSGGGTIDTNGFDTVISQGIAGTGALDKTGAGSLILNGINSYGGMTTATDGTLGVGDVNHPAASLLGSVTIGSDGTLAGHGTVSGDVANLSGGTTAPGGSIGTLSIGGDYTQGPSSRMSIEVSPGGASQLAVSGTAGLDGQLVLVFDPGVYTSRQYTIVSAGLVSGTFSSVAGDIAQGYDFNPSLEYLTNAVNLTIDPVLIEPANDTVFTALSTVALQGAHHSNFTLFDHLADRQLGTGSDNIQTAIASALPSQLALGDNVADVGGLVAQLPDAMTRMGGWFRALGQFTTLDGSGGVPGFDAQSGGFLAGLDRALTENVTSGIAVGYAHTNLDEHGGSDATMETPRVALYGSASLGIVTLDATVGYAHDFIDADRPIDGTGETASSSHGGDEATGAFQLSSAIPLDRVTVTPRAGLSYVHLFEGSFTETGAGGSDLDVSNKDADSMRPFVGLTAARPFVTEDGVILTPTLDITYSHEVMDASPSNTVEVGGGRFKVDGLTPSRDQVAVGAGFSAEMNEQLALYADYHVIPPTGNLFAQAVSIGFRYRF</sequence>
<feature type="chain" id="PRO_5023852894" description="Autotransporter domain-containing protein" evidence="2">
    <location>
        <begin position="37"/>
        <end position="1022"/>
    </location>
</feature>
<dbReference type="PROSITE" id="PS51208">
    <property type="entry name" value="AUTOTRANSPORTER"/>
    <property type="match status" value="1"/>
</dbReference>
<accession>A0A5J6MZ22</accession>
<dbReference type="Pfam" id="PF03797">
    <property type="entry name" value="Autotransporter"/>
    <property type="match status" value="1"/>
</dbReference>
<evidence type="ECO:0000256" key="1">
    <source>
        <dbReference type="ARBA" id="ARBA00022729"/>
    </source>
</evidence>
<dbReference type="SUPFAM" id="SSF51126">
    <property type="entry name" value="Pectin lyase-like"/>
    <property type="match status" value="1"/>
</dbReference>
<dbReference type="InterPro" id="IPR011045">
    <property type="entry name" value="N2O_reductase_N"/>
</dbReference>
<keyword evidence="5" id="KW-1185">Reference proteome</keyword>
<gene>
    <name evidence="4" type="ORF">FRZ61_21430</name>
</gene>
<dbReference type="RefSeq" id="WP_151117371.1">
    <property type="nucleotide sequence ID" value="NZ_CP042582.1"/>
</dbReference>
<dbReference type="SUPFAM" id="SSF103515">
    <property type="entry name" value="Autotransporter"/>
    <property type="match status" value="1"/>
</dbReference>
<evidence type="ECO:0000256" key="2">
    <source>
        <dbReference type="SAM" id="SignalP"/>
    </source>
</evidence>
<dbReference type="OrthoDB" id="5930286at2"/>
<dbReference type="NCBIfam" id="TIGR02601">
    <property type="entry name" value="autotrns_rpt"/>
    <property type="match status" value="2"/>
</dbReference>
<proteinExistence type="predicted"/>
<dbReference type="NCBIfam" id="TIGR02276">
    <property type="entry name" value="beta_rpt_yvtn"/>
    <property type="match status" value="5"/>
</dbReference>
<evidence type="ECO:0000313" key="5">
    <source>
        <dbReference type="Proteomes" id="UP000325797"/>
    </source>
</evidence>
<dbReference type="Proteomes" id="UP000325797">
    <property type="component" value="Chromosome"/>
</dbReference>
<dbReference type="InterPro" id="IPR011964">
    <property type="entry name" value="YVTN_b-propeller_repeat"/>
</dbReference>
<feature type="signal peptide" evidence="2">
    <location>
        <begin position="1"/>
        <end position="36"/>
    </location>
</feature>
<dbReference type="AlphaFoldDB" id="A0A5J6MZ22"/>
<keyword evidence="1 2" id="KW-0732">Signal</keyword>
<dbReference type="SUPFAM" id="SSF50974">
    <property type="entry name" value="Nitrous oxide reductase, N-terminal domain"/>
    <property type="match status" value="1"/>
</dbReference>
<name>A0A5J6MZ22_9PROT</name>
<dbReference type="KEGG" id="hadh:FRZ61_21430"/>
<dbReference type="CDD" id="cd05819">
    <property type="entry name" value="NHL"/>
    <property type="match status" value="1"/>
</dbReference>
<dbReference type="Gene3D" id="2.40.128.130">
    <property type="entry name" value="Autotransporter beta-domain"/>
    <property type="match status" value="1"/>
</dbReference>
<dbReference type="InterPro" id="IPR006315">
    <property type="entry name" value="OM_autotransptr_brl_dom"/>
</dbReference>
<dbReference type="EMBL" id="CP042582">
    <property type="protein sequence ID" value="QEX22213.1"/>
    <property type="molecule type" value="Genomic_DNA"/>
</dbReference>
<evidence type="ECO:0000259" key="3">
    <source>
        <dbReference type="PROSITE" id="PS51208"/>
    </source>
</evidence>
<dbReference type="NCBIfam" id="TIGR01414">
    <property type="entry name" value="autotrans_barl"/>
    <property type="match status" value="1"/>
</dbReference>
<dbReference type="Gene3D" id="2.130.10.10">
    <property type="entry name" value="YVTN repeat-like/Quinoprotein amine dehydrogenase"/>
    <property type="match status" value="2"/>
</dbReference>
<dbReference type="SMART" id="SM00869">
    <property type="entry name" value="Autotransporter"/>
    <property type="match status" value="1"/>
</dbReference>
<dbReference type="Pfam" id="PF12951">
    <property type="entry name" value="PATR"/>
    <property type="match status" value="2"/>
</dbReference>
<dbReference type="PANTHER" id="PTHR47197">
    <property type="entry name" value="PROTEIN NIRF"/>
    <property type="match status" value="1"/>
</dbReference>
<dbReference type="InterPro" id="IPR005546">
    <property type="entry name" value="Autotransporte_beta"/>
</dbReference>
<feature type="domain" description="Autotransporter" evidence="3">
    <location>
        <begin position="747"/>
        <end position="1022"/>
    </location>
</feature>
<dbReference type="InterPro" id="IPR015943">
    <property type="entry name" value="WD40/YVTN_repeat-like_dom_sf"/>
</dbReference>
<dbReference type="InterPro" id="IPR019405">
    <property type="entry name" value="Lactonase_7-beta_prop"/>
</dbReference>
<reference evidence="4 5" key="1">
    <citation type="submission" date="2019-08" db="EMBL/GenBank/DDBJ databases">
        <title>Hyperibacter terrae gen. nov., sp. nov. and Hyperibacter viscosus sp. nov., two new members in the family Rhodospirillaceae isolated from the rhizosphere of Hypericum perforatum.</title>
        <authorList>
            <person name="Noviana Z."/>
        </authorList>
    </citation>
    <scope>NUCLEOTIDE SEQUENCE [LARGE SCALE GENOMIC DNA]</scope>
    <source>
        <strain evidence="4 5">R5959</strain>
    </source>
</reference>
<dbReference type="InterPro" id="IPR036709">
    <property type="entry name" value="Autotransporte_beta_dom_sf"/>
</dbReference>
<dbReference type="PANTHER" id="PTHR47197:SF3">
    <property type="entry name" value="DIHYDRO-HEME D1 DEHYDROGENASE"/>
    <property type="match status" value="1"/>
</dbReference>
<organism evidence="4 5">
    <name type="scientific">Hypericibacter adhaerens</name>
    <dbReference type="NCBI Taxonomy" id="2602016"/>
    <lineage>
        <taxon>Bacteria</taxon>
        <taxon>Pseudomonadati</taxon>
        <taxon>Pseudomonadota</taxon>
        <taxon>Alphaproteobacteria</taxon>
        <taxon>Rhodospirillales</taxon>
        <taxon>Dongiaceae</taxon>
        <taxon>Hypericibacter</taxon>
    </lineage>
</organism>
<protein>
    <recommendedName>
        <fullName evidence="3">Autotransporter domain-containing protein</fullName>
    </recommendedName>
</protein>